<keyword evidence="2" id="KW-1185">Reference proteome</keyword>
<sequence length="107" mass="12212">MREAIDVMKTASASPQIICTYVLYRSQYEEQMKTITTVLNKLGDEPSLLVFKSLLRRSPTLATYEYATRYCIDQTGYSIQVNNSNTCKTLGKVLENIPKWESVYDAV</sequence>
<evidence type="ECO:0000313" key="2">
    <source>
        <dbReference type="Proteomes" id="UP001383192"/>
    </source>
</evidence>
<evidence type="ECO:0000313" key="1">
    <source>
        <dbReference type="EMBL" id="KAK7024341.1"/>
    </source>
</evidence>
<comment type="caution">
    <text evidence="1">The sequence shown here is derived from an EMBL/GenBank/DDBJ whole genome shotgun (WGS) entry which is preliminary data.</text>
</comment>
<dbReference type="Proteomes" id="UP001383192">
    <property type="component" value="Unassembled WGS sequence"/>
</dbReference>
<reference evidence="1 2" key="1">
    <citation type="submission" date="2024-01" db="EMBL/GenBank/DDBJ databases">
        <title>A draft genome for a cacao thread blight-causing isolate of Paramarasmius palmivorus.</title>
        <authorList>
            <person name="Baruah I.K."/>
            <person name="Bukari Y."/>
            <person name="Amoako-Attah I."/>
            <person name="Meinhardt L.W."/>
            <person name="Bailey B.A."/>
            <person name="Cohen S.P."/>
        </authorList>
    </citation>
    <scope>NUCLEOTIDE SEQUENCE [LARGE SCALE GENOMIC DNA]</scope>
    <source>
        <strain evidence="1 2">GH-12</strain>
    </source>
</reference>
<protein>
    <submittedName>
        <fullName evidence="1">Uncharacterized protein</fullName>
    </submittedName>
</protein>
<name>A0AAW0BF89_9AGAR</name>
<gene>
    <name evidence="1" type="ORF">VNI00_016377</name>
</gene>
<organism evidence="1 2">
    <name type="scientific">Paramarasmius palmivorus</name>
    <dbReference type="NCBI Taxonomy" id="297713"/>
    <lineage>
        <taxon>Eukaryota</taxon>
        <taxon>Fungi</taxon>
        <taxon>Dikarya</taxon>
        <taxon>Basidiomycota</taxon>
        <taxon>Agaricomycotina</taxon>
        <taxon>Agaricomycetes</taxon>
        <taxon>Agaricomycetidae</taxon>
        <taxon>Agaricales</taxon>
        <taxon>Marasmiineae</taxon>
        <taxon>Marasmiaceae</taxon>
        <taxon>Paramarasmius</taxon>
    </lineage>
</organism>
<dbReference type="AlphaFoldDB" id="A0AAW0BF89"/>
<dbReference type="EMBL" id="JAYKXP010000126">
    <property type="protein sequence ID" value="KAK7024341.1"/>
    <property type="molecule type" value="Genomic_DNA"/>
</dbReference>
<accession>A0AAW0BF89</accession>
<proteinExistence type="predicted"/>